<dbReference type="SUPFAM" id="SSF48452">
    <property type="entry name" value="TPR-like"/>
    <property type="match status" value="1"/>
</dbReference>
<dbReference type="EMBL" id="AYTS01000044">
    <property type="protein sequence ID" value="OOP57116.1"/>
    <property type="molecule type" value="Genomic_DNA"/>
</dbReference>
<dbReference type="PROSITE" id="PS50005">
    <property type="entry name" value="TPR"/>
    <property type="match status" value="1"/>
</dbReference>
<feature type="transmembrane region" description="Helical" evidence="2">
    <location>
        <begin position="12"/>
        <end position="32"/>
    </location>
</feature>
<keyword evidence="2" id="KW-1133">Transmembrane helix</keyword>
<gene>
    <name evidence="3" type="ORF">AYP45_05350</name>
</gene>
<comment type="caution">
    <text evidence="3">The sequence shown here is derived from an EMBL/GenBank/DDBJ whole genome shotgun (WGS) entry which is preliminary data.</text>
</comment>
<feature type="repeat" description="TPR" evidence="1">
    <location>
        <begin position="70"/>
        <end position="103"/>
    </location>
</feature>
<dbReference type="SMART" id="SM00028">
    <property type="entry name" value="TPR"/>
    <property type="match status" value="1"/>
</dbReference>
<organism evidence="3 4">
    <name type="scientific">Candidatus Brocadia carolinensis</name>
    <dbReference type="NCBI Taxonomy" id="1004156"/>
    <lineage>
        <taxon>Bacteria</taxon>
        <taxon>Pseudomonadati</taxon>
        <taxon>Planctomycetota</taxon>
        <taxon>Candidatus Brocadiia</taxon>
        <taxon>Candidatus Brocadiales</taxon>
        <taxon>Candidatus Brocadiaceae</taxon>
        <taxon>Candidatus Brocadia</taxon>
    </lineage>
</organism>
<dbReference type="Pfam" id="PF13181">
    <property type="entry name" value="TPR_8"/>
    <property type="match status" value="1"/>
</dbReference>
<keyword evidence="2" id="KW-0812">Transmembrane</keyword>
<accession>A0A1V4AVG9</accession>
<proteinExistence type="predicted"/>
<evidence type="ECO:0000256" key="1">
    <source>
        <dbReference type="PROSITE-ProRule" id="PRU00339"/>
    </source>
</evidence>
<dbReference type="STRING" id="1004156.AYP45_05350"/>
<keyword evidence="2" id="KW-0472">Membrane</keyword>
<sequence length="135" mass="16458">MNKIKFIRNKWFLVIFSFFYFGIFWGIFQLFYKREILLQHFSKSADPPDDVQVMMLYNKMIHTSPKPQDIHSYYSLGKILIKNKKRKEAIKVLNKVIKIKPDDQSVRLWLAIELYNKQRYREAEKHFVVLLKKKK</sequence>
<keyword evidence="1" id="KW-0802">TPR repeat</keyword>
<evidence type="ECO:0000313" key="3">
    <source>
        <dbReference type="EMBL" id="OOP57116.1"/>
    </source>
</evidence>
<dbReference type="Gene3D" id="1.25.40.10">
    <property type="entry name" value="Tetratricopeptide repeat domain"/>
    <property type="match status" value="1"/>
</dbReference>
<evidence type="ECO:0000256" key="2">
    <source>
        <dbReference type="SAM" id="Phobius"/>
    </source>
</evidence>
<evidence type="ECO:0000313" key="4">
    <source>
        <dbReference type="Proteomes" id="UP000189681"/>
    </source>
</evidence>
<dbReference type="Proteomes" id="UP000189681">
    <property type="component" value="Unassembled WGS sequence"/>
</dbReference>
<protein>
    <submittedName>
        <fullName evidence="3">Uncharacterized protein</fullName>
    </submittedName>
</protein>
<dbReference type="AlphaFoldDB" id="A0A1V4AVG9"/>
<dbReference type="InterPro" id="IPR019734">
    <property type="entry name" value="TPR_rpt"/>
</dbReference>
<reference evidence="3 4" key="1">
    <citation type="journal article" date="2017" name="Water Res.">
        <title>Discovery and metagenomic analysis of an anammox bacterial enrichment related to Candidatus "Brocadia caroliniensis" in a full-scale glycerol-fed nitritation-denitritation separate centrate treatment process.</title>
        <authorList>
            <person name="Park H."/>
            <person name="Brotto A.C."/>
            <person name="van Loosdrecht M.C."/>
            <person name="Chandran K."/>
        </authorList>
    </citation>
    <scope>NUCLEOTIDE SEQUENCE [LARGE SCALE GENOMIC DNA]</scope>
    <source>
        <strain evidence="3">26THWARD</strain>
    </source>
</reference>
<name>A0A1V4AVG9_9BACT</name>
<dbReference type="InterPro" id="IPR011990">
    <property type="entry name" value="TPR-like_helical_dom_sf"/>
</dbReference>